<dbReference type="Proteomes" id="UP001489004">
    <property type="component" value="Unassembled WGS sequence"/>
</dbReference>
<accession>A0AAW1R9U5</accession>
<gene>
    <name evidence="1" type="ORF">WJX72_011196</name>
</gene>
<reference evidence="1 2" key="1">
    <citation type="journal article" date="2024" name="Nat. Commun.">
        <title>Phylogenomics reveals the evolutionary origins of lichenization in chlorophyte algae.</title>
        <authorList>
            <person name="Puginier C."/>
            <person name="Libourel C."/>
            <person name="Otte J."/>
            <person name="Skaloud P."/>
            <person name="Haon M."/>
            <person name="Grisel S."/>
            <person name="Petersen M."/>
            <person name="Berrin J.G."/>
            <person name="Delaux P.M."/>
            <person name="Dal Grande F."/>
            <person name="Keller J."/>
        </authorList>
    </citation>
    <scope>NUCLEOTIDE SEQUENCE [LARGE SCALE GENOMIC DNA]</scope>
    <source>
        <strain evidence="1 2">SAG 2043</strain>
    </source>
</reference>
<protein>
    <submittedName>
        <fullName evidence="1">Uncharacterized protein</fullName>
    </submittedName>
</protein>
<organism evidence="1 2">
    <name type="scientific">[Myrmecia] bisecta</name>
    <dbReference type="NCBI Taxonomy" id="41462"/>
    <lineage>
        <taxon>Eukaryota</taxon>
        <taxon>Viridiplantae</taxon>
        <taxon>Chlorophyta</taxon>
        <taxon>core chlorophytes</taxon>
        <taxon>Trebouxiophyceae</taxon>
        <taxon>Trebouxiales</taxon>
        <taxon>Trebouxiaceae</taxon>
        <taxon>Myrmecia</taxon>
    </lineage>
</organism>
<name>A0AAW1R9U5_9CHLO</name>
<proteinExistence type="predicted"/>
<comment type="caution">
    <text evidence="1">The sequence shown here is derived from an EMBL/GenBank/DDBJ whole genome shotgun (WGS) entry which is preliminary data.</text>
</comment>
<keyword evidence="2" id="KW-1185">Reference proteome</keyword>
<sequence>MTIFCLDHTLRPLERLWCLYEVWMTLTLNPRGEHGLQVVTGDLYAPRVHNPRQKEIFGKVDVLDVSAAQTSKEPDRQFILGKIDASHNTREVMNSRIRVAINRGVVRADMRFRVALEGEGQFEQSQLATISLHIPENIEQNRNAAYKSVPDGMLTAAVEALRNAPVVPHGRDRAATTKEENEAYADTLSAMMEGRNADPRQVALLVARFRRLGWHEYADMLLTAF</sequence>
<evidence type="ECO:0000313" key="1">
    <source>
        <dbReference type="EMBL" id="KAK9830348.1"/>
    </source>
</evidence>
<dbReference type="EMBL" id="JALJOR010000001">
    <property type="protein sequence ID" value="KAK9830348.1"/>
    <property type="molecule type" value="Genomic_DNA"/>
</dbReference>
<dbReference type="AlphaFoldDB" id="A0AAW1R9U5"/>
<evidence type="ECO:0000313" key="2">
    <source>
        <dbReference type="Proteomes" id="UP001489004"/>
    </source>
</evidence>